<dbReference type="InterPro" id="IPR000326">
    <property type="entry name" value="PAP2/HPO"/>
</dbReference>
<keyword evidence="1" id="KW-1133">Transmembrane helix</keyword>
<evidence type="ECO:0000313" key="3">
    <source>
        <dbReference type="EMBL" id="WOB08634.1"/>
    </source>
</evidence>
<keyword evidence="4" id="KW-1185">Reference proteome</keyword>
<dbReference type="Pfam" id="PF01569">
    <property type="entry name" value="PAP2"/>
    <property type="match status" value="1"/>
</dbReference>
<feature type="domain" description="Phosphatidic acid phosphatase type 2/haloperoxidase" evidence="2">
    <location>
        <begin position="90"/>
        <end position="214"/>
    </location>
</feature>
<sequence>MRSTRAAVWGLFLLPVLLLWDRSGFDLALAHLAGTSQGFAWRDEWWLTAVLHDGARHAAWALVVALCLAVVWPVGAFARLPFRRRLQVPVVALMATAAVALLKAGNATSCPWDMAEFGGVAHPVWHWQGWLVSDGGAGHCFPAGHATTGFAWVGGWFAWRETSPVVASRWLWAALATGLALGLAQQWRGAHFASHTLWSGWICWMLASVSDRWFAAEEARA</sequence>
<keyword evidence="1" id="KW-0812">Transmembrane</keyword>
<evidence type="ECO:0000259" key="2">
    <source>
        <dbReference type="Pfam" id="PF01569"/>
    </source>
</evidence>
<dbReference type="RefSeq" id="WP_316701438.1">
    <property type="nucleotide sequence ID" value="NZ_CP136336.1"/>
</dbReference>
<accession>A0ABZ0CUJ6</accession>
<reference evidence="3 4" key="1">
    <citation type="submission" date="2023-10" db="EMBL/GenBank/DDBJ databases">
        <title>Bacteria for the degradation of biodegradable plastic PBAT(Polybutylene adipate terephthalate).</title>
        <authorList>
            <person name="Weon H.-Y."/>
            <person name="Yeon J."/>
        </authorList>
    </citation>
    <scope>NUCLEOTIDE SEQUENCE [LARGE SCALE GENOMIC DNA]</scope>
    <source>
        <strain evidence="3 4">SBD 7-3</strain>
    </source>
</reference>
<evidence type="ECO:0000313" key="4">
    <source>
        <dbReference type="Proteomes" id="UP001303946"/>
    </source>
</evidence>
<protein>
    <submittedName>
        <fullName evidence="3">Phosphatase PAP2 family protein</fullName>
    </submittedName>
</protein>
<dbReference type="EMBL" id="CP136336">
    <property type="protein sequence ID" value="WOB08634.1"/>
    <property type="molecule type" value="Genomic_DNA"/>
</dbReference>
<feature type="transmembrane region" description="Helical" evidence="1">
    <location>
        <begin position="54"/>
        <end position="74"/>
    </location>
</feature>
<organism evidence="3 4">
    <name type="scientific">Piscinibacter gummiphilus</name>
    <dbReference type="NCBI Taxonomy" id="946333"/>
    <lineage>
        <taxon>Bacteria</taxon>
        <taxon>Pseudomonadati</taxon>
        <taxon>Pseudomonadota</taxon>
        <taxon>Betaproteobacteria</taxon>
        <taxon>Burkholderiales</taxon>
        <taxon>Sphaerotilaceae</taxon>
        <taxon>Piscinibacter</taxon>
    </lineage>
</organism>
<evidence type="ECO:0000256" key="1">
    <source>
        <dbReference type="SAM" id="Phobius"/>
    </source>
</evidence>
<name>A0ABZ0CUJ6_9BURK</name>
<dbReference type="InterPro" id="IPR036938">
    <property type="entry name" value="PAP2/HPO_sf"/>
</dbReference>
<proteinExistence type="predicted"/>
<keyword evidence="1" id="KW-0472">Membrane</keyword>
<gene>
    <name evidence="3" type="ORF">RXV79_00945</name>
</gene>
<dbReference type="Proteomes" id="UP001303946">
    <property type="component" value="Chromosome"/>
</dbReference>
<dbReference type="SUPFAM" id="SSF48317">
    <property type="entry name" value="Acid phosphatase/Vanadium-dependent haloperoxidase"/>
    <property type="match status" value="1"/>
</dbReference>
<dbReference type="CDD" id="cd03396">
    <property type="entry name" value="PAP2_like_6"/>
    <property type="match status" value="1"/>
</dbReference>